<dbReference type="Proteomes" id="UP000621500">
    <property type="component" value="Unassembled WGS sequence"/>
</dbReference>
<evidence type="ECO:0000313" key="3">
    <source>
        <dbReference type="Proteomes" id="UP000621500"/>
    </source>
</evidence>
<keyword evidence="3" id="KW-1185">Reference proteome</keyword>
<keyword evidence="1" id="KW-0732">Signal</keyword>
<gene>
    <name evidence="2" type="ORF">Pma05_14210</name>
</gene>
<proteinExistence type="predicted"/>
<comment type="caution">
    <text evidence="2">The sequence shown here is derived from an EMBL/GenBank/DDBJ whole genome shotgun (WGS) entry which is preliminary data.</text>
</comment>
<sequence length="103" mass="10815">MQRFAIRLAVLALVGAGAAVGLTAVPAQAAQAQPCSADGLRLYGRYPVDHDQRIYQCAPDPFTPRWVLSETCPAGTRPATTLTPYYPGSTTGPYLATTTCASA</sequence>
<evidence type="ECO:0000256" key="1">
    <source>
        <dbReference type="SAM" id="SignalP"/>
    </source>
</evidence>
<accession>A0ABQ4EJF3</accession>
<feature type="chain" id="PRO_5045905091" description="Chitin-binding type-2 domain-containing protein" evidence="1">
    <location>
        <begin position="30"/>
        <end position="103"/>
    </location>
</feature>
<name>A0ABQ4EJF3_9ACTN</name>
<dbReference type="RefSeq" id="WP_203856454.1">
    <property type="nucleotide sequence ID" value="NZ_BAAAZQ010000005.1"/>
</dbReference>
<feature type="signal peptide" evidence="1">
    <location>
        <begin position="1"/>
        <end position="29"/>
    </location>
</feature>
<evidence type="ECO:0000313" key="2">
    <source>
        <dbReference type="EMBL" id="GIG94848.1"/>
    </source>
</evidence>
<dbReference type="EMBL" id="BONX01000007">
    <property type="protein sequence ID" value="GIG94848.1"/>
    <property type="molecule type" value="Genomic_DNA"/>
</dbReference>
<evidence type="ECO:0008006" key="4">
    <source>
        <dbReference type="Google" id="ProtNLM"/>
    </source>
</evidence>
<reference evidence="2 3" key="1">
    <citation type="submission" date="2021-01" db="EMBL/GenBank/DDBJ databases">
        <title>Whole genome shotgun sequence of Plantactinospora mayteni NBRC 109088.</title>
        <authorList>
            <person name="Komaki H."/>
            <person name="Tamura T."/>
        </authorList>
    </citation>
    <scope>NUCLEOTIDE SEQUENCE [LARGE SCALE GENOMIC DNA]</scope>
    <source>
        <strain evidence="2 3">NBRC 109088</strain>
    </source>
</reference>
<organism evidence="2 3">
    <name type="scientific">Plantactinospora mayteni</name>
    <dbReference type="NCBI Taxonomy" id="566021"/>
    <lineage>
        <taxon>Bacteria</taxon>
        <taxon>Bacillati</taxon>
        <taxon>Actinomycetota</taxon>
        <taxon>Actinomycetes</taxon>
        <taxon>Micromonosporales</taxon>
        <taxon>Micromonosporaceae</taxon>
        <taxon>Plantactinospora</taxon>
    </lineage>
</organism>
<protein>
    <recommendedName>
        <fullName evidence="4">Chitin-binding type-2 domain-containing protein</fullName>
    </recommendedName>
</protein>